<dbReference type="PANTHER" id="PTHR30525:SF0">
    <property type="entry name" value="1-DEOXY-D-XYLULOSE 5-PHOSPHATE REDUCTOISOMERASE, CHLOROPLASTIC"/>
    <property type="match status" value="1"/>
</dbReference>
<comment type="function">
    <text evidence="9">Catalyzes the NADPH-dependent rearrangement and reduction of 1-deoxy-D-xylulose-5-phosphate (DXP) to 2-C-methyl-D-erythritol 4-phosphate (MEP).</text>
</comment>
<dbReference type="HAMAP" id="MF_00183">
    <property type="entry name" value="DXP_reductoisom"/>
    <property type="match status" value="1"/>
</dbReference>
<feature type="domain" description="1-deoxy-D-xylulose 5-phosphate reductoisomerase N-terminal" evidence="10">
    <location>
        <begin position="4"/>
        <end position="132"/>
    </location>
</feature>
<feature type="binding site" evidence="9">
    <location>
        <position position="152"/>
    </location>
    <ligand>
        <name>1-deoxy-D-xylulose 5-phosphate</name>
        <dbReference type="ChEBI" id="CHEBI:57792"/>
    </ligand>
</feature>
<evidence type="ECO:0000256" key="6">
    <source>
        <dbReference type="ARBA" id="ARBA00023211"/>
    </source>
</evidence>
<dbReference type="PANTHER" id="PTHR30525">
    <property type="entry name" value="1-DEOXY-D-XYLULOSE 5-PHOSPHATE REDUCTOISOMERASE"/>
    <property type="match status" value="1"/>
</dbReference>
<comment type="pathway">
    <text evidence="1 9">Isoprenoid biosynthesis; isopentenyl diphosphate biosynthesis via DXP pathway; isopentenyl diphosphate from 1-deoxy-D-xylulose 5-phosphate: step 1/6.</text>
</comment>
<feature type="domain" description="DXP reductoisomerase C-terminal" evidence="12">
    <location>
        <begin position="261"/>
        <end position="377"/>
    </location>
</feature>
<feature type="binding site" evidence="9">
    <location>
        <position position="10"/>
    </location>
    <ligand>
        <name>NADPH</name>
        <dbReference type="ChEBI" id="CHEBI:57783"/>
    </ligand>
</feature>
<sequence length="388" mass="42072">MKNISILGSTGSIGTQALEVVSENSDALNIVGLTTNTSIDLLEKQIDAYAPRIVCVMDGDAALVLEQRLKKKGSSVEVVTGLDGLIAVATATENKLLLTAVSGMIGLQPTLAAINAGIDIALANKETLVAGGQIVIDAAAAKGVSLLPVDSEHCAIFQCLMGNKHQEIDRIIITASGGPFRGQTREQLESVTLAQALKHPNWSMGKKITIDSATLMNKGLEVIEAKWLFNLSIDQIDVVVHPQSIIHSMVEFIDHSTIAQLGLPDMALPIQIAFFYPDRIANNRPALDFNQVRELTFEEPDRIAFPCLQLAYEALERGGTMACVLNAANEISVARFLNQEIHFLDIPRINRLVMEKHQVISNPNLDDVLAVDNWARQIAGETVRKSLN</sequence>
<dbReference type="NCBIfam" id="NF009114">
    <property type="entry name" value="PRK12464.1"/>
    <property type="match status" value="1"/>
</dbReference>
<dbReference type="EC" id="1.1.1.267" evidence="9"/>
<dbReference type="Gene3D" id="3.40.50.720">
    <property type="entry name" value="NAD(P)-binding Rossmann-like Domain"/>
    <property type="match status" value="1"/>
</dbReference>
<feature type="binding site" evidence="9">
    <location>
        <position position="217"/>
    </location>
    <ligand>
        <name>1-deoxy-D-xylulose 5-phosphate</name>
        <dbReference type="ChEBI" id="CHEBI:57792"/>
    </ligand>
</feature>
<feature type="binding site" evidence="9">
    <location>
        <position position="205"/>
    </location>
    <ligand>
        <name>NADPH</name>
        <dbReference type="ChEBI" id="CHEBI:57783"/>
    </ligand>
</feature>
<dbReference type="InterPro" id="IPR003821">
    <property type="entry name" value="DXP_reductoisomerase"/>
</dbReference>
<comment type="cofactor">
    <cofactor evidence="9">
        <name>Mg(2+)</name>
        <dbReference type="ChEBI" id="CHEBI:18420"/>
    </cofactor>
    <cofactor evidence="9">
        <name>Mn(2+)</name>
        <dbReference type="ChEBI" id="CHEBI:29035"/>
    </cofactor>
</comment>
<comment type="caution">
    <text evidence="13">The sequence shown here is derived from an EMBL/GenBank/DDBJ whole genome shotgun (WGS) entry which is preliminary data.</text>
</comment>
<keyword evidence="7 9" id="KW-0414">Isoprene biosynthesis</keyword>
<dbReference type="SUPFAM" id="SSF69055">
    <property type="entry name" value="1-deoxy-D-xylulose-5-phosphate reductoisomerase, C-terminal domain"/>
    <property type="match status" value="1"/>
</dbReference>
<dbReference type="NCBIfam" id="TIGR00243">
    <property type="entry name" value="Dxr"/>
    <property type="match status" value="1"/>
</dbReference>
<evidence type="ECO:0000256" key="5">
    <source>
        <dbReference type="ARBA" id="ARBA00023002"/>
    </source>
</evidence>
<evidence type="ECO:0000259" key="12">
    <source>
        <dbReference type="Pfam" id="PF13288"/>
    </source>
</evidence>
<dbReference type="GO" id="GO:0030604">
    <property type="term" value="F:1-deoxy-D-xylulose-5-phosphate reductoisomerase activity"/>
    <property type="evidence" value="ECO:0007669"/>
    <property type="project" value="UniProtKB-EC"/>
</dbReference>
<evidence type="ECO:0000256" key="9">
    <source>
        <dbReference type="HAMAP-Rule" id="MF_00183"/>
    </source>
</evidence>
<dbReference type="SUPFAM" id="SSF55347">
    <property type="entry name" value="Glyceraldehyde-3-phosphate dehydrogenase-like, C-terminal domain"/>
    <property type="match status" value="1"/>
</dbReference>
<dbReference type="Pfam" id="PF13288">
    <property type="entry name" value="DXPR_C"/>
    <property type="match status" value="1"/>
</dbReference>
<comment type="similarity">
    <text evidence="2 9">Belongs to the DXR family.</text>
</comment>
<dbReference type="Pfam" id="PF02670">
    <property type="entry name" value="DXP_reductoisom"/>
    <property type="match status" value="1"/>
</dbReference>
<keyword evidence="3 9" id="KW-0479">Metal-binding</keyword>
<keyword evidence="4 9" id="KW-0521">NADP</keyword>
<evidence type="ECO:0000256" key="8">
    <source>
        <dbReference type="ARBA" id="ARBA00048543"/>
    </source>
</evidence>
<feature type="binding site" evidence="9">
    <location>
        <position position="221"/>
    </location>
    <ligand>
        <name>1-deoxy-D-xylulose 5-phosphate</name>
        <dbReference type="ChEBI" id="CHEBI:57792"/>
    </ligand>
</feature>
<feature type="binding site" evidence="9">
    <location>
        <position position="221"/>
    </location>
    <ligand>
        <name>Mn(2+)</name>
        <dbReference type="ChEBI" id="CHEBI:29035"/>
    </ligand>
</feature>
<dbReference type="InterPro" id="IPR036169">
    <property type="entry name" value="DXPR_C_sf"/>
</dbReference>
<evidence type="ECO:0000313" key="14">
    <source>
        <dbReference type="Proteomes" id="UP000622405"/>
    </source>
</evidence>
<dbReference type="InterPro" id="IPR013512">
    <property type="entry name" value="DXP_reductoisomerase_N"/>
</dbReference>
<feature type="binding site" evidence="9">
    <location>
        <position position="13"/>
    </location>
    <ligand>
        <name>NADPH</name>
        <dbReference type="ChEBI" id="CHEBI:57783"/>
    </ligand>
</feature>
<feature type="binding site" evidence="9">
    <location>
        <position position="199"/>
    </location>
    <ligand>
        <name>1-deoxy-D-xylulose 5-phosphate</name>
        <dbReference type="ChEBI" id="CHEBI:57792"/>
    </ligand>
</feature>
<dbReference type="Proteomes" id="UP000622405">
    <property type="component" value="Unassembled WGS sequence"/>
</dbReference>
<dbReference type="PIRSF" id="PIRSF006205">
    <property type="entry name" value="Dxp_reductismrs"/>
    <property type="match status" value="1"/>
</dbReference>
<evidence type="ECO:0000256" key="3">
    <source>
        <dbReference type="ARBA" id="ARBA00022723"/>
    </source>
</evidence>
<dbReference type="Pfam" id="PF08436">
    <property type="entry name" value="DXP_redisom_C"/>
    <property type="match status" value="1"/>
</dbReference>
<comment type="caution">
    <text evidence="9">Lacks conserved residue(s) required for the propagation of feature annotation.</text>
</comment>
<feature type="binding site" evidence="9">
    <location>
        <position position="151"/>
    </location>
    <ligand>
        <name>1-deoxy-D-xylulose 5-phosphate</name>
        <dbReference type="ChEBI" id="CHEBI:57792"/>
    </ligand>
</feature>
<dbReference type="Gene3D" id="1.10.1740.10">
    <property type="match status" value="1"/>
</dbReference>
<feature type="binding site" evidence="9">
    <location>
        <position position="11"/>
    </location>
    <ligand>
        <name>NADPH</name>
        <dbReference type="ChEBI" id="CHEBI:57783"/>
    </ligand>
</feature>
<feature type="binding site" evidence="9">
    <location>
        <position position="125"/>
    </location>
    <ligand>
        <name>1-deoxy-D-xylulose 5-phosphate</name>
        <dbReference type="ChEBI" id="CHEBI:57792"/>
    </ligand>
</feature>
<protein>
    <recommendedName>
        <fullName evidence="9">1-deoxy-D-xylulose 5-phosphate reductoisomerase</fullName>
        <shortName evidence="9">DXP reductoisomerase</shortName>
        <ecNumber evidence="9">1.1.1.267</ecNumber>
    </recommendedName>
    <alternativeName>
        <fullName evidence="9">1-deoxyxylulose-5-phosphate reductoisomerase</fullName>
    </alternativeName>
    <alternativeName>
        <fullName evidence="9">2-C-methyl-D-erythritol 4-phosphate synthase</fullName>
    </alternativeName>
</protein>
<dbReference type="InterPro" id="IPR026877">
    <property type="entry name" value="DXPR_C"/>
</dbReference>
<feature type="domain" description="1-deoxy-D-xylulose 5-phosphate reductoisomerase C-terminal" evidence="11">
    <location>
        <begin position="146"/>
        <end position="229"/>
    </location>
</feature>
<dbReference type="InterPro" id="IPR013644">
    <property type="entry name" value="DXP_reductoisomerase_C"/>
</dbReference>
<feature type="binding site" evidence="9">
    <location>
        <position position="152"/>
    </location>
    <ligand>
        <name>Mn(2+)</name>
        <dbReference type="ChEBI" id="CHEBI:29035"/>
    </ligand>
</feature>
<feature type="binding site" evidence="9">
    <location>
        <position position="150"/>
    </location>
    <ligand>
        <name>Mn(2+)</name>
        <dbReference type="ChEBI" id="CHEBI:29035"/>
    </ligand>
</feature>
<keyword evidence="9" id="KW-0460">Magnesium</keyword>
<feature type="binding site" evidence="9">
    <location>
        <position position="12"/>
    </location>
    <ligand>
        <name>NADPH</name>
        <dbReference type="ChEBI" id="CHEBI:57783"/>
    </ligand>
</feature>
<name>A0ABR6YVH8_9FIRM</name>
<evidence type="ECO:0000259" key="11">
    <source>
        <dbReference type="Pfam" id="PF08436"/>
    </source>
</evidence>
<gene>
    <name evidence="9" type="primary">dxr</name>
    <name evidence="13" type="ORF">GH811_05765</name>
</gene>
<evidence type="ECO:0000256" key="4">
    <source>
        <dbReference type="ARBA" id="ARBA00022857"/>
    </source>
</evidence>
<evidence type="ECO:0000259" key="10">
    <source>
        <dbReference type="Pfam" id="PF02670"/>
    </source>
</evidence>
<accession>A0ABR6YVH8</accession>
<feature type="binding site" evidence="9">
    <location>
        <position position="218"/>
    </location>
    <ligand>
        <name>1-deoxy-D-xylulose 5-phosphate</name>
        <dbReference type="ChEBI" id="CHEBI:57792"/>
    </ligand>
</feature>
<organism evidence="13 14">
    <name type="scientific">Acetobacterium malicum</name>
    <dbReference type="NCBI Taxonomy" id="52692"/>
    <lineage>
        <taxon>Bacteria</taxon>
        <taxon>Bacillati</taxon>
        <taxon>Bacillota</taxon>
        <taxon>Clostridia</taxon>
        <taxon>Eubacteriales</taxon>
        <taxon>Eubacteriaceae</taxon>
        <taxon>Acetobacterium</taxon>
    </lineage>
</organism>
<feature type="binding site" evidence="9">
    <location>
        <position position="126"/>
    </location>
    <ligand>
        <name>NADPH</name>
        <dbReference type="ChEBI" id="CHEBI:57783"/>
    </ligand>
</feature>
<proteinExistence type="inferred from homology"/>
<dbReference type="InterPro" id="IPR036291">
    <property type="entry name" value="NAD(P)-bd_dom_sf"/>
</dbReference>
<evidence type="ECO:0000256" key="7">
    <source>
        <dbReference type="ARBA" id="ARBA00023229"/>
    </source>
</evidence>
<keyword evidence="6 9" id="KW-0464">Manganese</keyword>
<feature type="binding site" evidence="9">
    <location>
        <position position="176"/>
    </location>
    <ligand>
        <name>1-deoxy-D-xylulose 5-phosphate</name>
        <dbReference type="ChEBI" id="CHEBI:57792"/>
    </ligand>
</feature>
<keyword evidence="5 9" id="KW-0560">Oxidoreductase</keyword>
<dbReference type="EMBL" id="WJBE01000004">
    <property type="protein sequence ID" value="MBC3899121.1"/>
    <property type="molecule type" value="Genomic_DNA"/>
</dbReference>
<evidence type="ECO:0000256" key="1">
    <source>
        <dbReference type="ARBA" id="ARBA00005094"/>
    </source>
</evidence>
<comment type="catalytic activity">
    <reaction evidence="8">
        <text>2-C-methyl-D-erythritol 4-phosphate + NADP(+) = 1-deoxy-D-xylulose 5-phosphate + NADPH + H(+)</text>
        <dbReference type="Rhea" id="RHEA:13717"/>
        <dbReference type="ChEBI" id="CHEBI:15378"/>
        <dbReference type="ChEBI" id="CHEBI:57783"/>
        <dbReference type="ChEBI" id="CHEBI:57792"/>
        <dbReference type="ChEBI" id="CHEBI:58262"/>
        <dbReference type="ChEBI" id="CHEBI:58349"/>
        <dbReference type="EC" id="1.1.1.267"/>
    </reaction>
    <physiologicalReaction direction="right-to-left" evidence="8">
        <dbReference type="Rhea" id="RHEA:13719"/>
    </physiologicalReaction>
</comment>
<keyword evidence="14" id="KW-1185">Reference proteome</keyword>
<evidence type="ECO:0000256" key="2">
    <source>
        <dbReference type="ARBA" id="ARBA00006825"/>
    </source>
</evidence>
<feature type="binding site" evidence="9">
    <location>
        <position position="212"/>
    </location>
    <ligand>
        <name>1-deoxy-D-xylulose 5-phosphate</name>
        <dbReference type="ChEBI" id="CHEBI:57792"/>
    </ligand>
</feature>
<reference evidence="13 14" key="1">
    <citation type="journal article" date="2020" name="mSystems">
        <title>Defining Genomic and Predicted Metabolic Features of the Acetobacterium Genus.</title>
        <authorList>
            <person name="Ross D.E."/>
            <person name="Marshall C.W."/>
            <person name="Gulliver D."/>
            <person name="May H.D."/>
            <person name="Norman R.S."/>
        </authorList>
    </citation>
    <scope>NUCLEOTIDE SEQUENCE [LARGE SCALE GENOMIC DNA]</scope>
    <source>
        <strain evidence="13 14">DSM 4132</strain>
    </source>
</reference>
<dbReference type="SUPFAM" id="SSF51735">
    <property type="entry name" value="NAD(P)-binding Rossmann-fold domains"/>
    <property type="match status" value="1"/>
</dbReference>
<evidence type="ECO:0000313" key="13">
    <source>
        <dbReference type="EMBL" id="MBC3899121.1"/>
    </source>
</evidence>
<feature type="binding site" evidence="9">
    <location>
        <position position="124"/>
    </location>
    <ligand>
        <name>NADPH</name>
        <dbReference type="ChEBI" id="CHEBI:57783"/>
    </ligand>
</feature>